<feature type="region of interest" description="Disordered" evidence="1">
    <location>
        <begin position="1"/>
        <end position="44"/>
    </location>
</feature>
<dbReference type="Proteomes" id="UP000817658">
    <property type="component" value="Chromosome 1"/>
</dbReference>
<sequence length="249" mass="26490">MRVTRRRRWGRGDKEAATNDREAEEVEADARPTKMEAEAAAAGTVERRYGERGAVGEVTQCGREAGEVAVRAAVERGMGLGEELLERQEHLTETPVPDDVAAVGNNRLPQWVPGRPVSAFVPGADAASSPCALFALPPQAAASPAAFFNRGAPRQAMELAKANSRGEQCLGHGARRRSCRLHDKLEATCAASFMSLPLHGTRLRRPRTSGASVAASLLTPVAEMRRALVVAGLSSSLARPRPPEAPLSS</sequence>
<accession>Q93WM6</accession>
<reference evidence="4" key="3">
    <citation type="journal article" date="2008" name="Nucleic Acids Res.">
        <title>The rice annotation project database (RAP-DB): 2008 update.</title>
        <authorList>
            <consortium name="The rice annotation project (RAP)"/>
        </authorList>
    </citation>
    <scope>GENOME REANNOTATION</scope>
    <source>
        <strain evidence="4">cv. Nipponbare</strain>
    </source>
</reference>
<name>Q93WM6_ORYSJ</name>
<evidence type="ECO:0000313" key="4">
    <source>
        <dbReference type="Proteomes" id="UP000000763"/>
    </source>
</evidence>
<evidence type="ECO:0000313" key="3">
    <source>
        <dbReference type="EMBL" id="BAB64684.1"/>
    </source>
</evidence>
<feature type="compositionally biased region" description="Basic and acidic residues" evidence="1">
    <location>
        <begin position="28"/>
        <end position="37"/>
    </location>
</feature>
<proteinExistence type="predicted"/>
<organism evidence="3">
    <name type="scientific">Oryza sativa subsp. japonica</name>
    <name type="common">Rice</name>
    <dbReference type="NCBI Taxonomy" id="39947"/>
    <lineage>
        <taxon>Eukaryota</taxon>
        <taxon>Viridiplantae</taxon>
        <taxon>Streptophyta</taxon>
        <taxon>Embryophyta</taxon>
        <taxon>Tracheophyta</taxon>
        <taxon>Spermatophyta</taxon>
        <taxon>Magnoliopsida</taxon>
        <taxon>Liliopsida</taxon>
        <taxon>Poales</taxon>
        <taxon>Poaceae</taxon>
        <taxon>BOP clade</taxon>
        <taxon>Oryzoideae</taxon>
        <taxon>Oryzeae</taxon>
        <taxon>Oryzinae</taxon>
        <taxon>Oryza</taxon>
        <taxon>Oryza sativa</taxon>
    </lineage>
</organism>
<evidence type="ECO:0000256" key="1">
    <source>
        <dbReference type="SAM" id="MobiDB-lite"/>
    </source>
</evidence>
<reference evidence="3" key="1">
    <citation type="journal article" date="2002" name="Nature">
        <title>The genome sequence and structure of rice chromosome 1.</title>
        <authorList>
            <person name="Sasaki T."/>
            <person name="Matsumoto T."/>
            <person name="Yamamoto K."/>
            <person name="Sakata K."/>
            <person name="Baba T."/>
            <person name="Katayose Y."/>
            <person name="Wu J."/>
            <person name="Niimura Y."/>
            <person name="Cheng Z."/>
            <person name="Nagamura Y."/>
            <person name="Antonio B.A."/>
            <person name="Kanamori H."/>
            <person name="Hosokawa S."/>
            <person name="Masukawa M."/>
            <person name="Arikawa K."/>
            <person name="Chiden Y."/>
            <person name="Hayashi M."/>
            <person name="Okamoto M."/>
            <person name="Ando T."/>
            <person name="Aoki H."/>
            <person name="Arita K."/>
            <person name="Hamada M."/>
            <person name="Harada C."/>
            <person name="Hijishita S."/>
            <person name="Honda M."/>
            <person name="Ichikawa Y."/>
            <person name="Idonuma A."/>
            <person name="Iijima M."/>
            <person name="Ikeda M."/>
            <person name="Ikeno M."/>
            <person name="Itoh S."/>
            <person name="Itoh T."/>
            <person name="Itoh Y."/>
            <person name="Itoh Y."/>
            <person name="Iwabuchi A."/>
            <person name="Kamiya K."/>
            <person name="Karasawa W."/>
            <person name="Katagiri S."/>
            <person name="Kikuta A."/>
            <person name="Kobayashi N."/>
            <person name="Kono I."/>
            <person name="Machita K."/>
            <person name="Maehara T."/>
            <person name="Mizuno H."/>
            <person name="Mizubayashi T."/>
            <person name="Mukai Y."/>
            <person name="Nagasaki H."/>
            <person name="Nakashima M."/>
            <person name="Nakama Y."/>
            <person name="Nakamichi Y."/>
            <person name="Nakamura M."/>
            <person name="Namiki N."/>
            <person name="Negishi M."/>
            <person name="Ohta I."/>
            <person name="Ono N."/>
            <person name="Saji S."/>
            <person name="Sakai K."/>
            <person name="Shibata M."/>
            <person name="Shimokawa T."/>
            <person name="Shomura A."/>
            <person name="Song J."/>
            <person name="Takazaki Y."/>
            <person name="Terasawa K."/>
            <person name="Tsuji K."/>
            <person name="Waki K."/>
            <person name="Yamagata H."/>
            <person name="Yamane H."/>
            <person name="Yoshiki S."/>
            <person name="Yoshihara R."/>
            <person name="Yukawa K."/>
            <person name="Zhong H."/>
            <person name="Iwama H."/>
            <person name="Endo T."/>
            <person name="Ito H."/>
            <person name="Hahn J.H."/>
            <person name="Kim H.I."/>
            <person name="Eun M.Y."/>
            <person name="Yano M."/>
            <person name="Jiang J."/>
            <person name="Gojobori T."/>
        </authorList>
    </citation>
    <scope>NUCLEOTIDE SEQUENCE</scope>
</reference>
<dbReference type="EMBL" id="AP003296">
    <property type="protein sequence ID" value="BAB64684.1"/>
    <property type="molecule type" value="Genomic_DNA"/>
</dbReference>
<dbReference type="AlphaFoldDB" id="Q93WM6"/>
<evidence type="ECO:0000313" key="2">
    <source>
        <dbReference type="EMBL" id="BAB63484.1"/>
    </source>
</evidence>
<feature type="compositionally biased region" description="Basic and acidic residues" evidence="1">
    <location>
        <begin position="10"/>
        <end position="21"/>
    </location>
</feature>
<gene>
    <name evidence="2" type="ORF">P0002B05.4</name>
    <name evidence="3" type="ORF">P0697C12.31</name>
</gene>
<protein>
    <submittedName>
        <fullName evidence="3">Uncharacterized protein</fullName>
    </submittedName>
</protein>
<dbReference type="EMBL" id="AP003141">
    <property type="protein sequence ID" value="BAB63484.1"/>
    <property type="molecule type" value="Genomic_DNA"/>
</dbReference>
<dbReference type="Proteomes" id="UP000000763">
    <property type="component" value="Chromosome 1"/>
</dbReference>
<reference evidence="4" key="2">
    <citation type="journal article" date="2005" name="Nature">
        <title>The map-based sequence of the rice genome.</title>
        <authorList>
            <consortium name="International rice genome sequencing project (IRGSP)"/>
            <person name="Matsumoto T."/>
            <person name="Wu J."/>
            <person name="Kanamori H."/>
            <person name="Katayose Y."/>
            <person name="Fujisawa M."/>
            <person name="Namiki N."/>
            <person name="Mizuno H."/>
            <person name="Yamamoto K."/>
            <person name="Antonio B.A."/>
            <person name="Baba T."/>
            <person name="Sakata K."/>
            <person name="Nagamura Y."/>
            <person name="Aoki H."/>
            <person name="Arikawa K."/>
            <person name="Arita K."/>
            <person name="Bito T."/>
            <person name="Chiden Y."/>
            <person name="Fujitsuka N."/>
            <person name="Fukunaka R."/>
            <person name="Hamada M."/>
            <person name="Harada C."/>
            <person name="Hayashi A."/>
            <person name="Hijishita S."/>
            <person name="Honda M."/>
            <person name="Hosokawa S."/>
            <person name="Ichikawa Y."/>
            <person name="Idonuma A."/>
            <person name="Iijima M."/>
            <person name="Ikeda M."/>
            <person name="Ikeno M."/>
            <person name="Ito K."/>
            <person name="Ito S."/>
            <person name="Ito T."/>
            <person name="Ito Y."/>
            <person name="Ito Y."/>
            <person name="Iwabuchi A."/>
            <person name="Kamiya K."/>
            <person name="Karasawa W."/>
            <person name="Kurita K."/>
            <person name="Katagiri S."/>
            <person name="Kikuta A."/>
            <person name="Kobayashi H."/>
            <person name="Kobayashi N."/>
            <person name="Machita K."/>
            <person name="Maehara T."/>
            <person name="Masukawa M."/>
            <person name="Mizubayashi T."/>
            <person name="Mukai Y."/>
            <person name="Nagasaki H."/>
            <person name="Nagata Y."/>
            <person name="Naito S."/>
            <person name="Nakashima M."/>
            <person name="Nakama Y."/>
            <person name="Nakamichi Y."/>
            <person name="Nakamura M."/>
            <person name="Meguro A."/>
            <person name="Negishi M."/>
            <person name="Ohta I."/>
            <person name="Ohta T."/>
            <person name="Okamoto M."/>
            <person name="Ono N."/>
            <person name="Saji S."/>
            <person name="Sakaguchi M."/>
            <person name="Sakai K."/>
            <person name="Shibata M."/>
            <person name="Shimokawa T."/>
            <person name="Song J."/>
            <person name="Takazaki Y."/>
            <person name="Terasawa K."/>
            <person name="Tsugane M."/>
            <person name="Tsuji K."/>
            <person name="Ueda S."/>
            <person name="Waki K."/>
            <person name="Yamagata H."/>
            <person name="Yamamoto M."/>
            <person name="Yamamoto S."/>
            <person name="Yamane H."/>
            <person name="Yoshiki S."/>
            <person name="Yoshihara R."/>
            <person name="Yukawa K."/>
            <person name="Zhong H."/>
            <person name="Yano M."/>
            <person name="Yuan Q."/>
            <person name="Ouyang S."/>
            <person name="Liu J."/>
            <person name="Jones K.M."/>
            <person name="Gansberger K."/>
            <person name="Moffat K."/>
            <person name="Hill J."/>
            <person name="Bera J."/>
            <person name="Fadrosh D."/>
            <person name="Jin S."/>
            <person name="Johri S."/>
            <person name="Kim M."/>
            <person name="Overton L."/>
            <person name="Reardon M."/>
            <person name="Tsitrin T."/>
            <person name="Vuong H."/>
            <person name="Weaver B."/>
            <person name="Ciecko A."/>
            <person name="Tallon L."/>
            <person name="Jackson J."/>
            <person name="Pai G."/>
            <person name="Aken S.V."/>
            <person name="Utterback T."/>
            <person name="Reidmuller S."/>
            <person name="Feldblyum T."/>
            <person name="Hsiao J."/>
            <person name="Zismann V."/>
            <person name="Iobst S."/>
            <person name="de Vazeille A.R."/>
            <person name="Buell C.R."/>
            <person name="Ying K."/>
            <person name="Li Y."/>
            <person name="Lu T."/>
            <person name="Huang Y."/>
            <person name="Zhao Q."/>
            <person name="Feng Q."/>
            <person name="Zhang L."/>
            <person name="Zhu J."/>
            <person name="Weng Q."/>
            <person name="Mu J."/>
            <person name="Lu Y."/>
            <person name="Fan D."/>
            <person name="Liu Y."/>
            <person name="Guan J."/>
            <person name="Zhang Y."/>
            <person name="Yu S."/>
            <person name="Liu X."/>
            <person name="Zhang Y."/>
            <person name="Hong G."/>
            <person name="Han B."/>
            <person name="Choisne N."/>
            <person name="Demange N."/>
            <person name="Orjeda G."/>
            <person name="Samain S."/>
            <person name="Cattolico L."/>
            <person name="Pelletier E."/>
            <person name="Couloux A."/>
            <person name="Segurens B."/>
            <person name="Wincker P."/>
            <person name="D'Hont A."/>
            <person name="Scarpelli C."/>
            <person name="Weissenbach J."/>
            <person name="Salanoubat M."/>
            <person name="Quetier F."/>
            <person name="Yu Y."/>
            <person name="Kim H.R."/>
            <person name="Rambo T."/>
            <person name="Currie J."/>
            <person name="Collura K."/>
            <person name="Luo M."/>
            <person name="Yang T."/>
            <person name="Ammiraju J.S.S."/>
            <person name="Engler F."/>
            <person name="Soderlund C."/>
            <person name="Wing R.A."/>
            <person name="Palmer L.E."/>
            <person name="de la Bastide M."/>
            <person name="Spiegel L."/>
            <person name="Nascimento L."/>
            <person name="Zutavern T."/>
            <person name="O'Shaughnessy A."/>
            <person name="Dike S."/>
            <person name="Dedhia N."/>
            <person name="Preston R."/>
            <person name="Balija V."/>
            <person name="McCombie W.R."/>
            <person name="Chow T."/>
            <person name="Chen H."/>
            <person name="Chung M."/>
            <person name="Chen C."/>
            <person name="Shaw J."/>
            <person name="Wu H."/>
            <person name="Hsiao K."/>
            <person name="Chao Y."/>
            <person name="Chu M."/>
            <person name="Cheng C."/>
            <person name="Hour A."/>
            <person name="Lee P."/>
            <person name="Lin S."/>
            <person name="Lin Y."/>
            <person name="Liou J."/>
            <person name="Liu S."/>
            <person name="Hsing Y."/>
            <person name="Raghuvanshi S."/>
            <person name="Mohanty A."/>
            <person name="Bharti A.K."/>
            <person name="Gaur A."/>
            <person name="Gupta V."/>
            <person name="Kumar D."/>
            <person name="Ravi V."/>
            <person name="Vij S."/>
            <person name="Kapur A."/>
            <person name="Khurana P."/>
            <person name="Khurana P."/>
            <person name="Khurana J.P."/>
            <person name="Tyagi A.K."/>
            <person name="Gaikwad K."/>
            <person name="Singh A."/>
            <person name="Dalal V."/>
            <person name="Srivastava S."/>
            <person name="Dixit A."/>
            <person name="Pal A.K."/>
            <person name="Ghazi I.A."/>
            <person name="Yadav M."/>
            <person name="Pandit A."/>
            <person name="Bhargava A."/>
            <person name="Sureshbabu K."/>
            <person name="Batra K."/>
            <person name="Sharma T.R."/>
            <person name="Mohapatra T."/>
            <person name="Singh N.K."/>
            <person name="Messing J."/>
            <person name="Nelson A.B."/>
            <person name="Fuks G."/>
            <person name="Kavchok S."/>
            <person name="Keizer G."/>
            <person name="Linton E."/>
            <person name="Llaca V."/>
            <person name="Song R."/>
            <person name="Tanyolac B."/>
            <person name="Young S."/>
            <person name="Ho-Il K."/>
            <person name="Hahn J.H."/>
            <person name="Sangsakoo G."/>
            <person name="Vanavichit A."/>
            <person name="de Mattos Luiz.A.T."/>
            <person name="Zimmer P.D."/>
            <person name="Malone G."/>
            <person name="Dellagostin O."/>
            <person name="de Oliveira A.C."/>
            <person name="Bevan M."/>
            <person name="Bancroft I."/>
            <person name="Minx P."/>
            <person name="Cordum H."/>
            <person name="Wilson R."/>
            <person name="Cheng Z."/>
            <person name="Jin W."/>
            <person name="Jiang J."/>
            <person name="Leong S.A."/>
            <person name="Iwama H."/>
            <person name="Gojobori T."/>
            <person name="Itoh T."/>
            <person name="Niimura Y."/>
            <person name="Fujii Y."/>
            <person name="Habara T."/>
            <person name="Sakai H."/>
            <person name="Sato Y."/>
            <person name="Wilson G."/>
            <person name="Kumar K."/>
            <person name="McCouch S."/>
            <person name="Juretic N."/>
            <person name="Hoen D."/>
            <person name="Wright S."/>
            <person name="Bruskiewich R."/>
            <person name="Bureau T."/>
            <person name="Miyao A."/>
            <person name="Hirochika H."/>
            <person name="Nishikawa T."/>
            <person name="Kadowaki K."/>
            <person name="Sugiura M."/>
            <person name="Burr B."/>
            <person name="Sasaki T."/>
        </authorList>
    </citation>
    <scope>NUCLEOTIDE SEQUENCE [LARGE SCALE GENOMIC DNA]</scope>
    <source>
        <strain evidence="4">cv. Nipponbare</strain>
    </source>
</reference>